<feature type="compositionally biased region" description="Polar residues" evidence="1">
    <location>
        <begin position="395"/>
        <end position="406"/>
    </location>
</feature>
<comment type="caution">
    <text evidence="2">The sequence shown here is derived from an EMBL/GenBank/DDBJ whole genome shotgun (WGS) entry which is preliminary data.</text>
</comment>
<keyword evidence="3" id="KW-1185">Reference proteome</keyword>
<feature type="region of interest" description="Disordered" evidence="1">
    <location>
        <begin position="395"/>
        <end position="418"/>
    </location>
</feature>
<dbReference type="InterPro" id="IPR011990">
    <property type="entry name" value="TPR-like_helical_dom_sf"/>
</dbReference>
<reference evidence="2" key="1">
    <citation type="journal article" date="2020" name="Nat. Commun.">
        <title>Large-scale genome sequencing of mycorrhizal fungi provides insights into the early evolution of symbiotic traits.</title>
        <authorList>
            <person name="Miyauchi S."/>
            <person name="Kiss E."/>
            <person name="Kuo A."/>
            <person name="Drula E."/>
            <person name="Kohler A."/>
            <person name="Sanchez-Garcia M."/>
            <person name="Morin E."/>
            <person name="Andreopoulos B."/>
            <person name="Barry K.W."/>
            <person name="Bonito G."/>
            <person name="Buee M."/>
            <person name="Carver A."/>
            <person name="Chen C."/>
            <person name="Cichocki N."/>
            <person name="Clum A."/>
            <person name="Culley D."/>
            <person name="Crous P.W."/>
            <person name="Fauchery L."/>
            <person name="Girlanda M."/>
            <person name="Hayes R.D."/>
            <person name="Keri Z."/>
            <person name="LaButti K."/>
            <person name="Lipzen A."/>
            <person name="Lombard V."/>
            <person name="Magnuson J."/>
            <person name="Maillard F."/>
            <person name="Murat C."/>
            <person name="Nolan M."/>
            <person name="Ohm R.A."/>
            <person name="Pangilinan J."/>
            <person name="Pereira M.F."/>
            <person name="Perotto S."/>
            <person name="Peter M."/>
            <person name="Pfister S."/>
            <person name="Riley R."/>
            <person name="Sitrit Y."/>
            <person name="Stielow J.B."/>
            <person name="Szollosi G."/>
            <person name="Zifcakova L."/>
            <person name="Stursova M."/>
            <person name="Spatafora J.W."/>
            <person name="Tedersoo L."/>
            <person name="Vaario L.M."/>
            <person name="Yamada A."/>
            <person name="Yan M."/>
            <person name="Wang P."/>
            <person name="Xu J."/>
            <person name="Bruns T."/>
            <person name="Baldrian P."/>
            <person name="Vilgalys R."/>
            <person name="Dunand C."/>
            <person name="Henrissat B."/>
            <person name="Grigoriev I.V."/>
            <person name="Hibbett D."/>
            <person name="Nagy L.G."/>
            <person name="Martin F.M."/>
        </authorList>
    </citation>
    <scope>NUCLEOTIDE SEQUENCE</scope>
    <source>
        <strain evidence="2">UP504</strain>
    </source>
</reference>
<evidence type="ECO:0000256" key="1">
    <source>
        <dbReference type="SAM" id="MobiDB-lite"/>
    </source>
</evidence>
<dbReference type="Gene3D" id="1.25.40.10">
    <property type="entry name" value="Tetratricopeptide repeat domain"/>
    <property type="match status" value="1"/>
</dbReference>
<evidence type="ECO:0000313" key="3">
    <source>
        <dbReference type="Proteomes" id="UP000886523"/>
    </source>
</evidence>
<accession>A0A9P6DU47</accession>
<organism evidence="2 3">
    <name type="scientific">Hydnum rufescens UP504</name>
    <dbReference type="NCBI Taxonomy" id="1448309"/>
    <lineage>
        <taxon>Eukaryota</taxon>
        <taxon>Fungi</taxon>
        <taxon>Dikarya</taxon>
        <taxon>Basidiomycota</taxon>
        <taxon>Agaricomycotina</taxon>
        <taxon>Agaricomycetes</taxon>
        <taxon>Cantharellales</taxon>
        <taxon>Hydnaceae</taxon>
        <taxon>Hydnum</taxon>
    </lineage>
</organism>
<protein>
    <submittedName>
        <fullName evidence="2">Uncharacterized protein</fullName>
    </submittedName>
</protein>
<dbReference type="OrthoDB" id="420195at2759"/>
<dbReference type="SUPFAM" id="SSF48452">
    <property type="entry name" value="TPR-like"/>
    <property type="match status" value="1"/>
</dbReference>
<dbReference type="AlphaFoldDB" id="A0A9P6DU47"/>
<sequence>MPTPTKKKRSSKKNLRPDIPPEELALEHSISRILLLRYQQDIARLFSTHIHHLALVELPRFVMSALNIAPPGWLAVNAASDDVKDFFRSALALDMRQAGERVATKKPIRHFAVSHSVPLCGYRGLHSHLLLPHHSHMRAHLKMLEALPPPKFSKPPHLGSLAKGYATLERYCLDRVKNTPAGSMPPQWNDWKLKIHEGYDRVVETLICLGYGLVLREKLTDKWCCLSCLGTVCEPTVRTVDDHKPICPSKGKEREWDGRGSGEDVWRAKLDFGGSLNDDLEIYPEDEDAEDAMTVGELMEWRYIKAEREKELGNSAFKKGAYDLAIRHYEGAYRIEAEIPHYQLNIAAAHLKLSKKAILRLQSNNADAVIELESLRTSRRPNLEVDLTLDQPSTHAALSSPASCSHSRPHSPASPKLRYGQTMKLNDKPIPFQTHERDTMKLKIQFLPLTIQIDPDVGTGIKFTCVKPVCLGGMFLCNLNASTSIVVLVYLHLDNRTFLPP</sequence>
<dbReference type="EMBL" id="MU129020">
    <property type="protein sequence ID" value="KAF9510220.1"/>
    <property type="molecule type" value="Genomic_DNA"/>
</dbReference>
<proteinExistence type="predicted"/>
<gene>
    <name evidence="2" type="ORF">BS47DRAFT_1373353</name>
</gene>
<name>A0A9P6DU47_9AGAM</name>
<evidence type="ECO:0000313" key="2">
    <source>
        <dbReference type="EMBL" id="KAF9510220.1"/>
    </source>
</evidence>
<dbReference type="Proteomes" id="UP000886523">
    <property type="component" value="Unassembled WGS sequence"/>
</dbReference>